<dbReference type="GO" id="GO:0046872">
    <property type="term" value="F:metal ion binding"/>
    <property type="evidence" value="ECO:0007669"/>
    <property type="project" value="UniProtKB-KW"/>
</dbReference>
<dbReference type="PIRSF" id="PIRSF002825">
    <property type="entry name" value="CfbpA"/>
    <property type="match status" value="1"/>
</dbReference>
<dbReference type="EMBL" id="CP007790">
    <property type="protein sequence ID" value="AJK69099.1"/>
    <property type="molecule type" value="Genomic_DNA"/>
</dbReference>
<keyword evidence="7" id="KW-1185">Reference proteome</keyword>
<name>A0A0B6TS44_9CORY</name>
<dbReference type="Proteomes" id="UP000031928">
    <property type="component" value="Chromosome"/>
</dbReference>
<feature type="binding site" evidence="4">
    <location>
        <position position="236"/>
    </location>
    <ligand>
        <name>Fe cation</name>
        <dbReference type="ChEBI" id="CHEBI:24875"/>
    </ligand>
</feature>
<keyword evidence="4" id="KW-0408">Iron</keyword>
<feature type="signal peptide" evidence="5">
    <location>
        <begin position="1"/>
        <end position="23"/>
    </location>
</feature>
<dbReference type="STRING" id="1224162.B840_07505"/>
<dbReference type="PANTHER" id="PTHR30006">
    <property type="entry name" value="THIAMINE-BINDING PERIPLASMIC PROTEIN-RELATED"/>
    <property type="match status" value="1"/>
</dbReference>
<gene>
    <name evidence="6" type="ORF">B840_07505</name>
</gene>
<evidence type="ECO:0000256" key="4">
    <source>
        <dbReference type="PIRSR" id="PIRSR002825-1"/>
    </source>
</evidence>
<protein>
    <submittedName>
        <fullName evidence="6">Iron(III) ABC transporter iron(III)-binding protein</fullName>
    </submittedName>
</protein>
<comment type="similarity">
    <text evidence="1">Belongs to the bacterial solute-binding protein 1 family.</text>
</comment>
<keyword evidence="4" id="KW-0479">Metal-binding</keyword>
<organism evidence="6 7">
    <name type="scientific">Corynebacterium marinum DSM 44953</name>
    <dbReference type="NCBI Taxonomy" id="1224162"/>
    <lineage>
        <taxon>Bacteria</taxon>
        <taxon>Bacillati</taxon>
        <taxon>Actinomycetota</taxon>
        <taxon>Actinomycetes</taxon>
        <taxon>Mycobacteriales</taxon>
        <taxon>Corynebacteriaceae</taxon>
        <taxon>Corynebacterium</taxon>
    </lineage>
</organism>
<evidence type="ECO:0000256" key="5">
    <source>
        <dbReference type="SAM" id="SignalP"/>
    </source>
</evidence>
<keyword evidence="3 5" id="KW-0732">Signal</keyword>
<dbReference type="InterPro" id="IPR026045">
    <property type="entry name" value="Ferric-bd"/>
</dbReference>
<keyword evidence="2" id="KW-0410">Iron transport</keyword>
<dbReference type="CDD" id="cd13543">
    <property type="entry name" value="PBP2_Fbp"/>
    <property type="match status" value="1"/>
</dbReference>
<dbReference type="SUPFAM" id="SSF53850">
    <property type="entry name" value="Periplasmic binding protein-like II"/>
    <property type="match status" value="1"/>
</dbReference>
<evidence type="ECO:0000313" key="7">
    <source>
        <dbReference type="Proteomes" id="UP000031928"/>
    </source>
</evidence>
<dbReference type="AlphaFoldDB" id="A0A0B6TS44"/>
<dbReference type="GO" id="GO:0030288">
    <property type="term" value="C:outer membrane-bounded periplasmic space"/>
    <property type="evidence" value="ECO:0007669"/>
    <property type="project" value="TreeGrafter"/>
</dbReference>
<sequence length="352" mass="37297">MRSFTRMALAAVASAGVVAGLTACTDDTSEEASTTNGAASDDTLVIYSGRDESLIAPLIEKFEDTTGITTEVRYGSTSEQAQLLLTEGDNTPAEVFLSQEAGALGLVAEEGMLVELPGDVLDQVPSAFNSDDGHWVGLTGRARVVAYDGEEVTGEEAPDTLAEMVDPKWAGEIAIAPGNASFLSFVTAIRVSEGEDAARDFLQKLKDNGVKTYQKNGDILQAVNSGEVDLGLINHYYWYQSAAEVGPENMRAQLKFGQPGDLAALVNVTGAGMLKQDAQDPQALEFIRFLLSEEGQAYFAGETYEYPLLKGAEGPEGVPAFDADANPDFDLSDLSSVDETAALIDEVGLTVN</sequence>
<dbReference type="Pfam" id="PF13343">
    <property type="entry name" value="SBP_bac_6"/>
    <property type="match status" value="1"/>
</dbReference>
<evidence type="ECO:0000313" key="6">
    <source>
        <dbReference type="EMBL" id="AJK69099.1"/>
    </source>
</evidence>
<reference evidence="6 7" key="1">
    <citation type="submission" date="2014-05" db="EMBL/GenBank/DDBJ databases">
        <title>Complete genome sequence of Corynebacterium marinum DSM 44953.</title>
        <authorList>
            <person name="Schaffert L."/>
            <person name="Albersmeier A."/>
            <person name="Kalinowski J."/>
            <person name="Ruckert C."/>
        </authorList>
    </citation>
    <scope>NUCLEOTIDE SEQUENCE [LARGE SCALE GENOMIC DNA]</scope>
    <source>
        <strain evidence="6 7">DSM 44953</strain>
    </source>
</reference>
<feature type="chain" id="PRO_5039418275" evidence="5">
    <location>
        <begin position="24"/>
        <end position="352"/>
    </location>
</feature>
<dbReference type="PROSITE" id="PS51257">
    <property type="entry name" value="PROKAR_LIPOPROTEIN"/>
    <property type="match status" value="1"/>
</dbReference>
<dbReference type="OrthoDB" id="9769567at2"/>
<accession>A0A0B6TS44</accession>
<evidence type="ECO:0000256" key="1">
    <source>
        <dbReference type="ARBA" id="ARBA00008520"/>
    </source>
</evidence>
<dbReference type="KEGG" id="cmq:B840_07505"/>
<feature type="binding site" evidence="4">
    <location>
        <position position="237"/>
    </location>
    <ligand>
        <name>Fe cation</name>
        <dbReference type="ChEBI" id="CHEBI:24875"/>
    </ligand>
</feature>
<dbReference type="Gene3D" id="3.40.190.10">
    <property type="entry name" value="Periplasmic binding protein-like II"/>
    <property type="match status" value="2"/>
</dbReference>
<keyword evidence="2" id="KW-0813">Transport</keyword>
<evidence type="ECO:0000256" key="3">
    <source>
        <dbReference type="ARBA" id="ARBA00022729"/>
    </source>
</evidence>
<dbReference type="RefSeq" id="WP_042621617.1">
    <property type="nucleotide sequence ID" value="NZ_CP007790.1"/>
</dbReference>
<dbReference type="PANTHER" id="PTHR30006:SF15">
    <property type="entry name" value="IRON-UTILIZATION PERIPLASMIC PROTEIN"/>
    <property type="match status" value="1"/>
</dbReference>
<dbReference type="HOGENOM" id="CLU_026974_2_0_11"/>
<proteinExistence type="inferred from homology"/>
<dbReference type="GO" id="GO:0006826">
    <property type="term" value="P:iron ion transport"/>
    <property type="evidence" value="ECO:0007669"/>
    <property type="project" value="UniProtKB-KW"/>
</dbReference>
<keyword evidence="2" id="KW-0406">Ion transport</keyword>
<evidence type="ECO:0000256" key="2">
    <source>
        <dbReference type="ARBA" id="ARBA00022496"/>
    </source>
</evidence>